<accession>A0AAN8MVF3</accession>
<organism evidence="2 3">
    <name type="scientific">Orbilia javanica</name>
    <dbReference type="NCBI Taxonomy" id="47235"/>
    <lineage>
        <taxon>Eukaryota</taxon>
        <taxon>Fungi</taxon>
        <taxon>Dikarya</taxon>
        <taxon>Ascomycota</taxon>
        <taxon>Pezizomycotina</taxon>
        <taxon>Orbiliomycetes</taxon>
        <taxon>Orbiliales</taxon>
        <taxon>Orbiliaceae</taxon>
        <taxon>Orbilia</taxon>
    </lineage>
</organism>
<keyword evidence="3" id="KW-1185">Reference proteome</keyword>
<dbReference type="EMBL" id="JAVHNR010000003">
    <property type="protein sequence ID" value="KAK6347942.1"/>
    <property type="molecule type" value="Genomic_DNA"/>
</dbReference>
<evidence type="ECO:0000313" key="3">
    <source>
        <dbReference type="Proteomes" id="UP001313282"/>
    </source>
</evidence>
<evidence type="ECO:0000256" key="1">
    <source>
        <dbReference type="SAM" id="MobiDB-lite"/>
    </source>
</evidence>
<gene>
    <name evidence="2" type="ORF">TWF718_005762</name>
</gene>
<comment type="caution">
    <text evidence="2">The sequence shown here is derived from an EMBL/GenBank/DDBJ whole genome shotgun (WGS) entry which is preliminary data.</text>
</comment>
<proteinExistence type="predicted"/>
<reference evidence="2 3" key="1">
    <citation type="submission" date="2019-10" db="EMBL/GenBank/DDBJ databases">
        <authorList>
            <person name="Palmer J.M."/>
        </authorList>
    </citation>
    <scope>NUCLEOTIDE SEQUENCE [LARGE SCALE GENOMIC DNA]</scope>
    <source>
        <strain evidence="2 3">TWF718</strain>
    </source>
</reference>
<sequence length="108" mass="12213">MSPLESAMGAKMQARTPLDYCSTPVDADGLAKRLSFFVEEEASYSEEDYLMAVYRTMATSYVPYYLDIGSLLNTKDTESSKPCTEHRPSQHSRRPQPKPKSNTEPNLR</sequence>
<evidence type="ECO:0000313" key="2">
    <source>
        <dbReference type="EMBL" id="KAK6347942.1"/>
    </source>
</evidence>
<feature type="compositionally biased region" description="Basic and acidic residues" evidence="1">
    <location>
        <begin position="75"/>
        <end position="88"/>
    </location>
</feature>
<feature type="region of interest" description="Disordered" evidence="1">
    <location>
        <begin position="75"/>
        <end position="108"/>
    </location>
</feature>
<feature type="compositionally biased region" description="Polar residues" evidence="1">
    <location>
        <begin position="99"/>
        <end position="108"/>
    </location>
</feature>
<protein>
    <submittedName>
        <fullName evidence="2">Uncharacterized protein</fullName>
    </submittedName>
</protein>
<dbReference type="AlphaFoldDB" id="A0AAN8MVF3"/>
<dbReference type="Proteomes" id="UP001313282">
    <property type="component" value="Unassembled WGS sequence"/>
</dbReference>
<name>A0AAN8MVF3_9PEZI</name>